<organism evidence="1 2">
    <name type="scientific">Protopolystoma xenopodis</name>
    <dbReference type="NCBI Taxonomy" id="117903"/>
    <lineage>
        <taxon>Eukaryota</taxon>
        <taxon>Metazoa</taxon>
        <taxon>Spiralia</taxon>
        <taxon>Lophotrochozoa</taxon>
        <taxon>Platyhelminthes</taxon>
        <taxon>Monogenea</taxon>
        <taxon>Polyopisthocotylea</taxon>
        <taxon>Polystomatidea</taxon>
        <taxon>Polystomatidae</taxon>
        <taxon>Protopolystoma</taxon>
    </lineage>
</organism>
<comment type="caution">
    <text evidence="1">The sequence shown here is derived from an EMBL/GenBank/DDBJ whole genome shotgun (WGS) entry which is preliminary data.</text>
</comment>
<evidence type="ECO:0000313" key="1">
    <source>
        <dbReference type="EMBL" id="VEL38688.1"/>
    </source>
</evidence>
<dbReference type="InterPro" id="IPR035969">
    <property type="entry name" value="Rab-GAP_TBC_sf"/>
</dbReference>
<proteinExistence type="predicted"/>
<accession>A0A448XKB5</accession>
<dbReference type="Gene3D" id="1.10.472.80">
    <property type="entry name" value="Ypt/Rab-GAP domain of gyp1p, domain 3"/>
    <property type="match status" value="1"/>
</dbReference>
<protein>
    <recommendedName>
        <fullName evidence="3">Rab-GAP TBC domain-containing protein</fullName>
    </recommendedName>
</protein>
<dbReference type="SUPFAM" id="SSF47923">
    <property type="entry name" value="Ypt/Rab-GAP domain of gyp1p"/>
    <property type="match status" value="1"/>
</dbReference>
<dbReference type="AlphaFoldDB" id="A0A448XKB5"/>
<reference evidence="1" key="1">
    <citation type="submission" date="2018-11" db="EMBL/GenBank/DDBJ databases">
        <authorList>
            <consortium name="Pathogen Informatics"/>
        </authorList>
    </citation>
    <scope>NUCLEOTIDE SEQUENCE</scope>
</reference>
<dbReference type="OrthoDB" id="10264062at2759"/>
<evidence type="ECO:0008006" key="3">
    <source>
        <dbReference type="Google" id="ProtNLM"/>
    </source>
</evidence>
<dbReference type="EMBL" id="CAAALY010258660">
    <property type="protein sequence ID" value="VEL38688.1"/>
    <property type="molecule type" value="Genomic_DNA"/>
</dbReference>
<name>A0A448XKB5_9PLAT</name>
<keyword evidence="2" id="KW-1185">Reference proteome</keyword>
<dbReference type="Proteomes" id="UP000784294">
    <property type="component" value="Unassembled WGS sequence"/>
</dbReference>
<gene>
    <name evidence="1" type="ORF">PXEA_LOCUS32128</name>
</gene>
<sequence>MLSPHSSHASQSIVGSSGFSLGRAPPLLRQVERHSAIPRSLSERASLANRSPENFAFGPNEDVEYGEEVVGEVWGDAFASLEPTTLVCESHRQDIETESSANQAPVSFGHLPQVYESSTFGRRTRLSSSASLDSSPPVVQLKDCVVELPPPDQLGYGQPFLLFLCLAMLLEYREEIVLSVHEVCDLVHFYQRMSKRHNTLRLLNRARKMYDRYLAVHEAKRRQLIENPN</sequence>
<evidence type="ECO:0000313" key="2">
    <source>
        <dbReference type="Proteomes" id="UP000784294"/>
    </source>
</evidence>